<keyword evidence="5" id="KW-1185">Reference proteome</keyword>
<protein>
    <recommendedName>
        <fullName evidence="6">Lipoprotein-associated protein</fullName>
    </recommendedName>
</protein>
<evidence type="ECO:0000256" key="1">
    <source>
        <dbReference type="SAM" id="Coils"/>
    </source>
</evidence>
<feature type="chain" id="PRO_5018124722" description="Lipoprotein-associated protein" evidence="3">
    <location>
        <begin position="23"/>
        <end position="699"/>
    </location>
</feature>
<evidence type="ECO:0000313" key="5">
    <source>
        <dbReference type="Proteomes" id="UP000267246"/>
    </source>
</evidence>
<feature type="signal peptide" evidence="3">
    <location>
        <begin position="1"/>
        <end position="22"/>
    </location>
</feature>
<proteinExistence type="predicted"/>
<gene>
    <name evidence="4" type="ORF">JN00_0581</name>
</gene>
<evidence type="ECO:0000256" key="3">
    <source>
        <dbReference type="SAM" id="SignalP"/>
    </source>
</evidence>
<evidence type="ECO:0000313" key="4">
    <source>
        <dbReference type="EMBL" id="RMA77416.1"/>
    </source>
</evidence>
<dbReference type="PROSITE" id="PS51257">
    <property type="entry name" value="PROKAR_LIPOPROTEIN"/>
    <property type="match status" value="1"/>
</dbReference>
<evidence type="ECO:0000256" key="2">
    <source>
        <dbReference type="SAM" id="MobiDB-lite"/>
    </source>
</evidence>
<dbReference type="EMBL" id="REFI01000012">
    <property type="protein sequence ID" value="RMA77416.1"/>
    <property type="molecule type" value="Genomic_DNA"/>
</dbReference>
<organism evidence="4 5">
    <name type="scientific">Metamycoplasma subdolum</name>
    <dbReference type="NCBI Taxonomy" id="92407"/>
    <lineage>
        <taxon>Bacteria</taxon>
        <taxon>Bacillati</taxon>
        <taxon>Mycoplasmatota</taxon>
        <taxon>Mycoplasmoidales</taxon>
        <taxon>Metamycoplasmataceae</taxon>
        <taxon>Metamycoplasma</taxon>
    </lineage>
</organism>
<sequence length="699" mass="80105">MKKFKCLYIVPTLALIPTVALSAACENNKPKPNPDKDQKEDNQYGLKKPENVSEKSFNELIQEIDNNLGIMFLAKLKSKAGEITAEEVAEKLKNTTSNEEIEKILEPYVHFKVFKKENYEVKFDKESIKAVAGGELVFKIKITSTKDKNFNQSKEFSINGFKFDATSGNVEFEGAGLKIHGSVTPKASKVKSSDFWKLAKAEMEKAEYKNDVKKQIEFLKEWIYITGNLDENYDFKIDWKWLHDHGDTNVHLKVSHKLKTESTWIDTMFFVYGFNMVSNFAGIEIPTKIPSIAREMSSQQIFEKLSSAKDFIELRVALTKYLNAKFDDNIVKSFDIKLNKEESGPLDTIKMIEGEEISPGVVEQIPVNLGVSEYKLQLVFDVTDILTGETISNKPSTNPLDPKPIELHNFNTVFKIGAATLTTQTFLDFHTAAYSIKPDKFISELKKKILDNIVDEASKLLPLLSKFEEVETKMNELEKTLTGFENVEDSKAKFDAFKTDGLFKEKVEEFVNELKTKCEELKKDNAKKDKAEEILTALKDFDETYKTNSLYKEKVYKQYPTFLPKLKEIKTLLDAAIKNYPTSKDLTKFKSAKDKIKVLNDEFDGSFYVSFYGLENAIENQTLDEIHKFADLFNKYAKNAIVFNEEETKNFEIKINVDELKSERKKAHFSTYVHISFTIKNKKDGKVETLKLKLPGFSY</sequence>
<dbReference type="Proteomes" id="UP000267246">
    <property type="component" value="Unassembled WGS sequence"/>
</dbReference>
<name>A0A3L9ZY94_9BACT</name>
<feature type="compositionally biased region" description="Basic and acidic residues" evidence="2">
    <location>
        <begin position="28"/>
        <end position="48"/>
    </location>
</feature>
<feature type="region of interest" description="Disordered" evidence="2">
    <location>
        <begin position="27"/>
        <end position="48"/>
    </location>
</feature>
<evidence type="ECO:0008006" key="6">
    <source>
        <dbReference type="Google" id="ProtNLM"/>
    </source>
</evidence>
<accession>A0A3L9ZY94</accession>
<keyword evidence="1" id="KW-0175">Coiled coil</keyword>
<dbReference type="OrthoDB" id="9807434at2"/>
<dbReference type="RefSeq" id="WP_121941016.1">
    <property type="nucleotide sequence ID" value="NZ_CP137846.1"/>
</dbReference>
<keyword evidence="3" id="KW-0732">Signal</keyword>
<dbReference type="AlphaFoldDB" id="A0A3L9ZY94"/>
<reference evidence="4 5" key="1">
    <citation type="submission" date="2018-10" db="EMBL/GenBank/DDBJ databases">
        <title>Genomic Encyclopedia of Archaeal and Bacterial Type Strains, Phase II (KMG-II): from individual species to whole genera.</title>
        <authorList>
            <person name="Goeker M."/>
        </authorList>
    </citation>
    <scope>NUCLEOTIDE SEQUENCE [LARGE SCALE GENOMIC DNA]</scope>
    <source>
        <strain evidence="4 5">ATCC 29870</strain>
    </source>
</reference>
<feature type="coiled-coil region" evidence="1">
    <location>
        <begin position="467"/>
        <end position="531"/>
    </location>
</feature>
<comment type="caution">
    <text evidence="4">The sequence shown here is derived from an EMBL/GenBank/DDBJ whole genome shotgun (WGS) entry which is preliminary data.</text>
</comment>